<feature type="compositionally biased region" description="Basic and acidic residues" evidence="1">
    <location>
        <begin position="238"/>
        <end position="254"/>
    </location>
</feature>
<evidence type="ECO:0000256" key="1">
    <source>
        <dbReference type="SAM" id="MobiDB-lite"/>
    </source>
</evidence>
<feature type="region of interest" description="Disordered" evidence="1">
    <location>
        <begin position="121"/>
        <end position="164"/>
    </location>
</feature>
<feature type="region of interest" description="Disordered" evidence="1">
    <location>
        <begin position="218"/>
        <end position="255"/>
    </location>
</feature>
<gene>
    <name evidence="2" type="ORF">HU200_054249</name>
</gene>
<organism evidence="2 3">
    <name type="scientific">Digitaria exilis</name>
    <dbReference type="NCBI Taxonomy" id="1010633"/>
    <lineage>
        <taxon>Eukaryota</taxon>
        <taxon>Viridiplantae</taxon>
        <taxon>Streptophyta</taxon>
        <taxon>Embryophyta</taxon>
        <taxon>Tracheophyta</taxon>
        <taxon>Spermatophyta</taxon>
        <taxon>Magnoliopsida</taxon>
        <taxon>Liliopsida</taxon>
        <taxon>Poales</taxon>
        <taxon>Poaceae</taxon>
        <taxon>PACMAD clade</taxon>
        <taxon>Panicoideae</taxon>
        <taxon>Panicodae</taxon>
        <taxon>Paniceae</taxon>
        <taxon>Anthephorinae</taxon>
        <taxon>Digitaria</taxon>
    </lineage>
</organism>
<dbReference type="EMBL" id="JACEFO010002346">
    <property type="protein sequence ID" value="KAF8664931.1"/>
    <property type="molecule type" value="Genomic_DNA"/>
</dbReference>
<comment type="caution">
    <text evidence="2">The sequence shown here is derived from an EMBL/GenBank/DDBJ whole genome shotgun (WGS) entry which is preliminary data.</text>
</comment>
<evidence type="ECO:0000313" key="3">
    <source>
        <dbReference type="Proteomes" id="UP000636709"/>
    </source>
</evidence>
<name>A0A835AQA9_9POAL</name>
<evidence type="ECO:0000313" key="2">
    <source>
        <dbReference type="EMBL" id="KAF8664931.1"/>
    </source>
</evidence>
<accession>A0A835AQA9</accession>
<keyword evidence="3" id="KW-1185">Reference proteome</keyword>
<dbReference type="AlphaFoldDB" id="A0A835AQA9"/>
<reference evidence="2" key="1">
    <citation type="submission" date="2020-07" db="EMBL/GenBank/DDBJ databases">
        <title>Genome sequence and genetic diversity analysis of an under-domesticated orphan crop, white fonio (Digitaria exilis).</title>
        <authorList>
            <person name="Bennetzen J.L."/>
            <person name="Chen S."/>
            <person name="Ma X."/>
            <person name="Wang X."/>
            <person name="Yssel A.E.J."/>
            <person name="Chaluvadi S.R."/>
            <person name="Johnson M."/>
            <person name="Gangashetty P."/>
            <person name="Hamidou F."/>
            <person name="Sanogo M.D."/>
            <person name="Zwaenepoel A."/>
            <person name="Wallace J."/>
            <person name="Van De Peer Y."/>
            <person name="Van Deynze A."/>
        </authorList>
    </citation>
    <scope>NUCLEOTIDE SEQUENCE</scope>
    <source>
        <tissue evidence="2">Leaves</tissue>
    </source>
</reference>
<protein>
    <submittedName>
        <fullName evidence="2">Uncharacterized protein</fullName>
    </submittedName>
</protein>
<feature type="compositionally biased region" description="Low complexity" evidence="1">
    <location>
        <begin position="145"/>
        <end position="155"/>
    </location>
</feature>
<proteinExistence type="predicted"/>
<feature type="compositionally biased region" description="Polar residues" evidence="1">
    <location>
        <begin position="218"/>
        <end position="228"/>
    </location>
</feature>
<dbReference type="Proteomes" id="UP000636709">
    <property type="component" value="Unassembled WGS sequence"/>
</dbReference>
<sequence>MDSAVVSFDFYDLLHDYSGYDGPATEPLHDHAVDAGTFDMSSRRCHPQKSDTVVADAAAEPLVVDHHGDTDIIVDYMAPLDCLGLAFPTDDCLEFEAEGIGQLISAESEPQRCLAAATTVVKTPSTRGHQKRHRDAADDDDVDAAGEARGAPRRATLAAEPEQLRPAAMDHTYGARQGHAPAGREPIAAATPMVSCCDKRDAATQVSEAELLRAFGSVSSTRDVSTQAPEDEESSDDDGSRPERRSPVDKDKELVAATPALGDDAFVPVYRADDDGRVLHCLGSLTPVAGISEDHLWLLQSNGGSADFTAGDATVGFEIEDPFHDFYEWY</sequence>